<dbReference type="AlphaFoldDB" id="A0AAV4M8S6"/>
<protein>
    <submittedName>
        <fullName evidence="2">Uncharacterized protein</fullName>
    </submittedName>
</protein>
<reference evidence="2 3" key="1">
    <citation type="submission" date="2021-06" db="EMBL/GenBank/DDBJ databases">
        <title>Caerostris extrusa draft genome.</title>
        <authorList>
            <person name="Kono N."/>
            <person name="Arakawa K."/>
        </authorList>
    </citation>
    <scope>NUCLEOTIDE SEQUENCE [LARGE SCALE GENOMIC DNA]</scope>
</reference>
<accession>A0AAV4M8S6</accession>
<keyword evidence="3" id="KW-1185">Reference proteome</keyword>
<gene>
    <name evidence="2" type="ORF">CEXT_281001</name>
</gene>
<dbReference type="Proteomes" id="UP001054945">
    <property type="component" value="Unassembled WGS sequence"/>
</dbReference>
<sequence>MKNSHTAFSTASDTSEEQHDSVQHHEEHIHHSVRSSIHSVRPTPVKNSIRHSVQRPTPVKAYGIQYSVTPVKNINGRSSHQ</sequence>
<organism evidence="2 3">
    <name type="scientific">Caerostris extrusa</name>
    <name type="common">Bark spider</name>
    <name type="synonym">Caerostris bankana</name>
    <dbReference type="NCBI Taxonomy" id="172846"/>
    <lineage>
        <taxon>Eukaryota</taxon>
        <taxon>Metazoa</taxon>
        <taxon>Ecdysozoa</taxon>
        <taxon>Arthropoda</taxon>
        <taxon>Chelicerata</taxon>
        <taxon>Arachnida</taxon>
        <taxon>Araneae</taxon>
        <taxon>Araneomorphae</taxon>
        <taxon>Entelegynae</taxon>
        <taxon>Araneoidea</taxon>
        <taxon>Araneidae</taxon>
        <taxon>Caerostris</taxon>
    </lineage>
</organism>
<proteinExistence type="predicted"/>
<feature type="compositionally biased region" description="Polar residues" evidence="1">
    <location>
        <begin position="66"/>
        <end position="81"/>
    </location>
</feature>
<evidence type="ECO:0000313" key="3">
    <source>
        <dbReference type="Proteomes" id="UP001054945"/>
    </source>
</evidence>
<feature type="compositionally biased region" description="Polar residues" evidence="1">
    <location>
        <begin position="1"/>
        <end position="13"/>
    </location>
</feature>
<feature type="region of interest" description="Disordered" evidence="1">
    <location>
        <begin position="1"/>
        <end position="81"/>
    </location>
</feature>
<dbReference type="EMBL" id="BPLR01001997">
    <property type="protein sequence ID" value="GIX68768.1"/>
    <property type="molecule type" value="Genomic_DNA"/>
</dbReference>
<name>A0AAV4M8S6_CAEEX</name>
<feature type="compositionally biased region" description="Basic and acidic residues" evidence="1">
    <location>
        <begin position="16"/>
        <end position="30"/>
    </location>
</feature>
<comment type="caution">
    <text evidence="2">The sequence shown here is derived from an EMBL/GenBank/DDBJ whole genome shotgun (WGS) entry which is preliminary data.</text>
</comment>
<evidence type="ECO:0000313" key="2">
    <source>
        <dbReference type="EMBL" id="GIX68768.1"/>
    </source>
</evidence>
<evidence type="ECO:0000256" key="1">
    <source>
        <dbReference type="SAM" id="MobiDB-lite"/>
    </source>
</evidence>